<dbReference type="OrthoDB" id="9181920at2"/>
<name>A0A2Z6G8Y4_9PROT</name>
<evidence type="ECO:0000313" key="3">
    <source>
        <dbReference type="Proteomes" id="UP000033070"/>
    </source>
</evidence>
<evidence type="ECO:0000256" key="1">
    <source>
        <dbReference type="SAM" id="Coils"/>
    </source>
</evidence>
<proteinExistence type="predicted"/>
<organism evidence="2 3">
    <name type="scientific">Ferriphaselus amnicola</name>
    <dbReference type="NCBI Taxonomy" id="1188319"/>
    <lineage>
        <taxon>Bacteria</taxon>
        <taxon>Pseudomonadati</taxon>
        <taxon>Pseudomonadota</taxon>
        <taxon>Betaproteobacteria</taxon>
        <taxon>Nitrosomonadales</taxon>
        <taxon>Gallionellaceae</taxon>
        <taxon>Ferriphaselus</taxon>
    </lineage>
</organism>
<accession>A0A2Z6G8Y4</accession>
<evidence type="ECO:0000313" key="2">
    <source>
        <dbReference type="EMBL" id="BBE49845.1"/>
    </source>
</evidence>
<dbReference type="EMBL" id="AP018738">
    <property type="protein sequence ID" value="BBE49845.1"/>
    <property type="molecule type" value="Genomic_DNA"/>
</dbReference>
<gene>
    <name evidence="2" type="ORF">OYT1_ch0272</name>
</gene>
<dbReference type="STRING" id="1188319.OYT1_00481"/>
<protein>
    <recommendedName>
        <fullName evidence="4">Cell division protein ZapB</fullName>
    </recommendedName>
</protein>
<dbReference type="RefSeq" id="WP_062625700.1">
    <property type="nucleotide sequence ID" value="NZ_AP018738.1"/>
</dbReference>
<keyword evidence="1" id="KW-0175">Coiled coil</keyword>
<keyword evidence="3" id="KW-1185">Reference proteome</keyword>
<feature type="coiled-coil region" evidence="1">
    <location>
        <begin position="19"/>
        <end position="60"/>
    </location>
</feature>
<dbReference type="KEGG" id="fam:OYT1_ch0272"/>
<dbReference type="AlphaFoldDB" id="A0A2Z6G8Y4"/>
<reference evidence="2 3" key="1">
    <citation type="submission" date="2018-06" db="EMBL/GenBank/DDBJ databases">
        <title>OYT1 Genome Sequencing.</title>
        <authorList>
            <person name="Kato S."/>
            <person name="Itoh T."/>
            <person name="Ohkuma M."/>
        </authorList>
    </citation>
    <scope>NUCLEOTIDE SEQUENCE [LARGE SCALE GENOMIC DNA]</scope>
    <source>
        <strain evidence="2 3">OYT1</strain>
    </source>
</reference>
<sequence length="65" mass="7557">MQNEFNTLEQKLGQLVTLTSRLRSENHQLRQELATALSQNRQYSDKIESVSDRLENLLTQLPEEA</sequence>
<evidence type="ECO:0008006" key="4">
    <source>
        <dbReference type="Google" id="ProtNLM"/>
    </source>
</evidence>
<dbReference type="Proteomes" id="UP000033070">
    <property type="component" value="Chromosome"/>
</dbReference>